<dbReference type="AlphaFoldDB" id="A0AAJ0MU45"/>
<proteinExistence type="predicted"/>
<dbReference type="GeneID" id="87874437"/>
<comment type="caution">
    <text evidence="1">The sequence shown here is derived from an EMBL/GenBank/DDBJ whole genome shotgun (WGS) entry which is preliminary data.</text>
</comment>
<evidence type="ECO:0000313" key="2">
    <source>
        <dbReference type="Proteomes" id="UP001285908"/>
    </source>
</evidence>
<keyword evidence="2" id="KW-1185">Reference proteome</keyword>
<sequence>MIMCAVGLMPCQPVFCSAEKTNVENCGQTRSCQICHLLSGARHLRQQQDCPFSYSFPCHTYKTLTTQTAFTVLTGTLYGGAMHDRRKIKDC</sequence>
<dbReference type="EMBL" id="JAULSX010000002">
    <property type="protein sequence ID" value="KAK3497211.1"/>
    <property type="molecule type" value="Genomic_DNA"/>
</dbReference>
<dbReference type="RefSeq" id="XP_062695475.1">
    <property type="nucleotide sequence ID" value="XM_062836815.1"/>
</dbReference>
<organism evidence="1 2">
    <name type="scientific">Neurospora hispaniola</name>
    <dbReference type="NCBI Taxonomy" id="588809"/>
    <lineage>
        <taxon>Eukaryota</taxon>
        <taxon>Fungi</taxon>
        <taxon>Dikarya</taxon>
        <taxon>Ascomycota</taxon>
        <taxon>Pezizomycotina</taxon>
        <taxon>Sordariomycetes</taxon>
        <taxon>Sordariomycetidae</taxon>
        <taxon>Sordariales</taxon>
        <taxon>Sordariaceae</taxon>
        <taxon>Neurospora</taxon>
    </lineage>
</organism>
<protein>
    <submittedName>
        <fullName evidence="1">Uncharacterized protein</fullName>
    </submittedName>
</protein>
<accession>A0AAJ0MU45</accession>
<dbReference type="Proteomes" id="UP001285908">
    <property type="component" value="Unassembled WGS sequence"/>
</dbReference>
<gene>
    <name evidence="1" type="ORF">B0T23DRAFT_373770</name>
</gene>
<name>A0AAJ0MU45_9PEZI</name>
<evidence type="ECO:0000313" key="1">
    <source>
        <dbReference type="EMBL" id="KAK3497211.1"/>
    </source>
</evidence>
<reference evidence="1 2" key="1">
    <citation type="journal article" date="2023" name="Mol. Phylogenet. Evol.">
        <title>Genome-scale phylogeny and comparative genomics of the fungal order Sordariales.</title>
        <authorList>
            <person name="Hensen N."/>
            <person name="Bonometti L."/>
            <person name="Westerberg I."/>
            <person name="Brannstrom I.O."/>
            <person name="Guillou S."/>
            <person name="Cros-Aarteil S."/>
            <person name="Calhoun S."/>
            <person name="Haridas S."/>
            <person name="Kuo A."/>
            <person name="Mondo S."/>
            <person name="Pangilinan J."/>
            <person name="Riley R."/>
            <person name="LaButti K."/>
            <person name="Andreopoulos B."/>
            <person name="Lipzen A."/>
            <person name="Chen C."/>
            <person name="Yan M."/>
            <person name="Daum C."/>
            <person name="Ng V."/>
            <person name="Clum A."/>
            <person name="Steindorff A."/>
            <person name="Ohm R.A."/>
            <person name="Martin F."/>
            <person name="Silar P."/>
            <person name="Natvig D.O."/>
            <person name="Lalanne C."/>
            <person name="Gautier V."/>
            <person name="Ament-Velasquez S.L."/>
            <person name="Kruys A."/>
            <person name="Hutchinson M.I."/>
            <person name="Powell A.J."/>
            <person name="Barry K."/>
            <person name="Miller A.N."/>
            <person name="Grigoriev I.V."/>
            <person name="Debuchy R."/>
            <person name="Gladieux P."/>
            <person name="Hiltunen Thoren M."/>
            <person name="Johannesson H."/>
        </authorList>
    </citation>
    <scope>NUCLEOTIDE SEQUENCE [LARGE SCALE GENOMIC DNA]</scope>
    <source>
        <strain evidence="1 2">FGSC 10403</strain>
    </source>
</reference>